<comment type="caution">
    <text evidence="2">The sequence shown here is derived from an EMBL/GenBank/DDBJ whole genome shotgun (WGS) entry which is preliminary data.</text>
</comment>
<sequence length="134" mass="14806">MQNANRQSGCTTTSCTNPDDENGNPAGYFEFTFDFLVDIISLDTFDFEESNLLTAQFFDADDNEISTGYVFSAMVDGGFKRQDIEINGVQRLVLNLPGSGAIDNLVYRTTDVPAPTTLSIFAIALLFAVRRARR</sequence>
<reference evidence="2 3" key="1">
    <citation type="submission" date="2023-10" db="EMBL/GenBank/DDBJ databases">
        <title>Glaciecola aquimarina strain GGW-M5 nov., isolated from a coastal seawater.</title>
        <authorList>
            <person name="Bayburt H."/>
            <person name="Kim J.M."/>
            <person name="Choi B.J."/>
            <person name="Jeon C.O."/>
        </authorList>
    </citation>
    <scope>NUCLEOTIDE SEQUENCE [LARGE SCALE GENOMIC DNA]</scope>
    <source>
        <strain evidence="2 3">KCTC 32108</strain>
    </source>
</reference>
<organism evidence="2 3">
    <name type="scientific">Paraglaciecola aquimarina</name>
    <dbReference type="NCBI Taxonomy" id="1235557"/>
    <lineage>
        <taxon>Bacteria</taxon>
        <taxon>Pseudomonadati</taxon>
        <taxon>Pseudomonadota</taxon>
        <taxon>Gammaproteobacteria</taxon>
        <taxon>Alteromonadales</taxon>
        <taxon>Alteromonadaceae</taxon>
        <taxon>Paraglaciecola</taxon>
    </lineage>
</organism>
<evidence type="ECO:0000313" key="3">
    <source>
        <dbReference type="Proteomes" id="UP001247805"/>
    </source>
</evidence>
<protein>
    <recommendedName>
        <fullName evidence="4">PEP-CTERM protein-sorting domain-containing protein</fullName>
    </recommendedName>
</protein>
<keyword evidence="3" id="KW-1185">Reference proteome</keyword>
<proteinExistence type="predicted"/>
<name>A0ABU3SWZ2_9ALTE</name>
<dbReference type="EMBL" id="JAWDIO010000002">
    <property type="protein sequence ID" value="MDU0354531.1"/>
    <property type="molecule type" value="Genomic_DNA"/>
</dbReference>
<dbReference type="Proteomes" id="UP001247805">
    <property type="component" value="Unassembled WGS sequence"/>
</dbReference>
<gene>
    <name evidence="2" type="ORF">RS130_11825</name>
</gene>
<evidence type="ECO:0008006" key="4">
    <source>
        <dbReference type="Google" id="ProtNLM"/>
    </source>
</evidence>
<accession>A0ABU3SWZ2</accession>
<dbReference type="RefSeq" id="WP_316026123.1">
    <property type="nucleotide sequence ID" value="NZ_JAWDIO010000002.1"/>
</dbReference>
<feature type="region of interest" description="Disordered" evidence="1">
    <location>
        <begin position="1"/>
        <end position="21"/>
    </location>
</feature>
<evidence type="ECO:0000313" key="2">
    <source>
        <dbReference type="EMBL" id="MDU0354531.1"/>
    </source>
</evidence>
<evidence type="ECO:0000256" key="1">
    <source>
        <dbReference type="SAM" id="MobiDB-lite"/>
    </source>
</evidence>
<feature type="compositionally biased region" description="Polar residues" evidence="1">
    <location>
        <begin position="1"/>
        <end position="17"/>
    </location>
</feature>